<accession>A0A9P7ACE5</accession>
<sequence>MNPSCQLRQWAPQDISRLMKVKGTIQDVDGECSFKVSGLSRTCQIAPHYRIPLHALNKKFGLYKKIVAHLDASSHKNATYMRDMYLSTIDYMNNVRIAFLEDAAGSTDALCGDFRSPVLDYYLWLDHTTSGFHAECRQALKESHGVTFEGLQNSTCPDILKFLNWNAYHNNECKEHDYCGALQGCGSGEDIEQLLNAVDASLTDDPDPVEDPEGVTESIGAIDMDVVSTPIGTESNSVDMPSSKFPQFPLPFDRNLQRMSLQTLGDSARQILIGGFGRWLPSHIAMRFREIQGLDHNETLENLMENGLLITARNQEEFCEIFGMVEMMAKCQELSVDRGGMARFFTAVGRGLYTSHQGSKCSVEYGQHFPSSFAYMRSFVECEVQTEDCDILITVDAHDHSPDSGPRYEADIQSCNDHPHISSDDVCSFVECEVQTEDCDVPMKMDGPQNEVDIQIHDDHTHLSEEDVRSFVECEVQTDLDTQGESQTIHSNHPSDQGYPADLHQFDSAVISQHNEEFDLTYMDLTGFPEPPESSGEHCSDVVDSSTKLDLDRLHSIAHEENKVSNIDLSPGWQEINDQDTFQDVDLSTSPPLKSRLRERNTSRAPEIKRETRRMEQPDSKHSRPVVFATNRKAHRGKPKAVNQKLRSPQYTMKDLIRESQTEWTNDTPFIDAFLTDPQAYKFINSTIESDHESWLAIARHIAVLSMVMSIEFWFKDVATECRQAFTHDNQDVALSPLSHRVLVELSTRAMVDELSAHHVLQSILSSDNGKCANAILRYLLRSSQNHDNDPYAPGLRVLASAVMKHATIDRLA</sequence>
<dbReference type="EMBL" id="JABBWE010000093">
    <property type="protein sequence ID" value="KAG1786395.1"/>
    <property type="molecule type" value="Genomic_DNA"/>
</dbReference>
<evidence type="ECO:0000313" key="3">
    <source>
        <dbReference type="Proteomes" id="UP000719766"/>
    </source>
</evidence>
<dbReference type="GeneID" id="64601407"/>
<evidence type="ECO:0000256" key="1">
    <source>
        <dbReference type="SAM" id="MobiDB-lite"/>
    </source>
</evidence>
<proteinExistence type="predicted"/>
<dbReference type="Proteomes" id="UP000719766">
    <property type="component" value="Unassembled WGS sequence"/>
</dbReference>
<keyword evidence="3" id="KW-1185">Reference proteome</keyword>
<dbReference type="AlphaFoldDB" id="A0A9P7ACE5"/>
<comment type="caution">
    <text evidence="2">The sequence shown here is derived from an EMBL/GenBank/DDBJ whole genome shotgun (WGS) entry which is preliminary data.</text>
</comment>
<dbReference type="RefSeq" id="XP_041153849.1">
    <property type="nucleotide sequence ID" value="XM_041307643.1"/>
</dbReference>
<gene>
    <name evidence="2" type="ORF">HD556DRAFT_1449772</name>
</gene>
<feature type="compositionally biased region" description="Basic and acidic residues" evidence="1">
    <location>
        <begin position="596"/>
        <end position="622"/>
    </location>
</feature>
<dbReference type="OrthoDB" id="2613648at2759"/>
<name>A0A9P7ACE5_9AGAM</name>
<protein>
    <submittedName>
        <fullName evidence="2">Uncharacterized protein</fullName>
    </submittedName>
</protein>
<reference evidence="2" key="1">
    <citation type="journal article" date="2020" name="New Phytol.">
        <title>Comparative genomics reveals dynamic genome evolution in host specialist ectomycorrhizal fungi.</title>
        <authorList>
            <person name="Lofgren L.A."/>
            <person name="Nguyen N.H."/>
            <person name="Vilgalys R."/>
            <person name="Ruytinx J."/>
            <person name="Liao H.L."/>
            <person name="Branco S."/>
            <person name="Kuo A."/>
            <person name="LaButti K."/>
            <person name="Lipzen A."/>
            <person name="Andreopoulos W."/>
            <person name="Pangilinan J."/>
            <person name="Riley R."/>
            <person name="Hundley H."/>
            <person name="Na H."/>
            <person name="Barry K."/>
            <person name="Grigoriev I.V."/>
            <person name="Stajich J.E."/>
            <person name="Kennedy P.G."/>
        </authorList>
    </citation>
    <scope>NUCLEOTIDE SEQUENCE</scope>
    <source>
        <strain evidence="2">S12</strain>
    </source>
</reference>
<evidence type="ECO:0000313" key="2">
    <source>
        <dbReference type="EMBL" id="KAG1786395.1"/>
    </source>
</evidence>
<organism evidence="2 3">
    <name type="scientific">Suillus plorans</name>
    <dbReference type="NCBI Taxonomy" id="116603"/>
    <lineage>
        <taxon>Eukaryota</taxon>
        <taxon>Fungi</taxon>
        <taxon>Dikarya</taxon>
        <taxon>Basidiomycota</taxon>
        <taxon>Agaricomycotina</taxon>
        <taxon>Agaricomycetes</taxon>
        <taxon>Agaricomycetidae</taxon>
        <taxon>Boletales</taxon>
        <taxon>Suillineae</taxon>
        <taxon>Suillaceae</taxon>
        <taxon>Suillus</taxon>
    </lineage>
</organism>
<feature type="region of interest" description="Disordered" evidence="1">
    <location>
        <begin position="581"/>
        <end position="652"/>
    </location>
</feature>